<dbReference type="STRING" id="551987.SAMN05192549_11311"/>
<sequence>MQIILITFLPVSVNPLPSPTFETLYLDHHAWLRSWLHRRLDNSSEASDLAQDTFVNVITTGYVEEIREPRPFLATIARRLLAHHHRRHILESAYLEALAALPPDCTPAPEMRLMALQALQEVDQALAGLPPAVKETFLLAQLEGLTYEQIAARLDVSTSSVKQYLARANRQCIDSVCERFNQLHGAAAYQALSPMRKPASPGRRKSIALLLGLGAAGGAGVFGSRSQPWQQLAADLHTGVGEQREWTLSDGTRVLLNTSSAVNVRFDGKQRLLTLVAGEIRVISGHRTTDKERPLLVQTAEGRVRALGTAFTVRQQDGRTEVAVQQSAVEMTPAAATGSVRLLRAGQRAWFTAADIGPALPASADHAAWTLGAMVADNMRLDDFLMELGRYRCGVLRCDPAVAGLRLSGVFPLKDTSAILAMLPASLPVRIRSVSRYWITVDKK</sequence>
<dbReference type="Gene3D" id="1.10.10.10">
    <property type="entry name" value="Winged helix-like DNA-binding domain superfamily/Winged helix DNA-binding domain"/>
    <property type="match status" value="1"/>
</dbReference>
<dbReference type="OrthoDB" id="9771237at2"/>
<name>A0A1M7R6Q9_9BURK</name>
<protein>
    <submittedName>
        <fullName evidence="4">RNA polymerase sigma factor, sigma-70 family</fullName>
    </submittedName>
</protein>
<dbReference type="InterPro" id="IPR013249">
    <property type="entry name" value="RNA_pol_sigma70_r4_t2"/>
</dbReference>
<dbReference type="GO" id="GO:0016989">
    <property type="term" value="F:sigma factor antagonist activity"/>
    <property type="evidence" value="ECO:0007669"/>
    <property type="project" value="TreeGrafter"/>
</dbReference>
<dbReference type="SUPFAM" id="SSF88946">
    <property type="entry name" value="Sigma2 domain of RNA polymerase sigma factors"/>
    <property type="match status" value="1"/>
</dbReference>
<dbReference type="GO" id="GO:0016987">
    <property type="term" value="F:sigma factor activity"/>
    <property type="evidence" value="ECO:0007669"/>
    <property type="project" value="InterPro"/>
</dbReference>
<evidence type="ECO:0000313" key="4">
    <source>
        <dbReference type="EMBL" id="SHN41809.1"/>
    </source>
</evidence>
<dbReference type="InterPro" id="IPR007627">
    <property type="entry name" value="RNA_pol_sigma70_r2"/>
</dbReference>
<dbReference type="Gene3D" id="2.60.120.1440">
    <property type="match status" value="1"/>
</dbReference>
<proteinExistence type="predicted"/>
<dbReference type="GO" id="GO:0003677">
    <property type="term" value="F:DNA binding"/>
    <property type="evidence" value="ECO:0007669"/>
    <property type="project" value="InterPro"/>
</dbReference>
<organism evidence="4 5">
    <name type="scientific">Duganella sacchari</name>
    <dbReference type="NCBI Taxonomy" id="551987"/>
    <lineage>
        <taxon>Bacteria</taxon>
        <taxon>Pseudomonadati</taxon>
        <taxon>Pseudomonadota</taxon>
        <taxon>Betaproteobacteria</taxon>
        <taxon>Burkholderiales</taxon>
        <taxon>Oxalobacteraceae</taxon>
        <taxon>Telluria group</taxon>
        <taxon>Duganella</taxon>
    </lineage>
</organism>
<dbReference type="PANTHER" id="PTHR30273:SF2">
    <property type="entry name" value="PROTEIN FECR"/>
    <property type="match status" value="1"/>
</dbReference>
<dbReference type="InterPro" id="IPR006860">
    <property type="entry name" value="FecR"/>
</dbReference>
<dbReference type="GO" id="GO:0006352">
    <property type="term" value="P:DNA-templated transcription initiation"/>
    <property type="evidence" value="ECO:0007669"/>
    <property type="project" value="InterPro"/>
</dbReference>
<dbReference type="InterPro" id="IPR036388">
    <property type="entry name" value="WH-like_DNA-bd_sf"/>
</dbReference>
<dbReference type="Gene3D" id="1.10.1740.10">
    <property type="match status" value="1"/>
</dbReference>
<dbReference type="InterPro" id="IPR012373">
    <property type="entry name" value="Ferrdict_sens_TM"/>
</dbReference>
<gene>
    <name evidence="4" type="ORF">SAMN05192549_11311</name>
</gene>
<dbReference type="EMBL" id="FRCX01000013">
    <property type="protein sequence ID" value="SHN41809.1"/>
    <property type="molecule type" value="Genomic_DNA"/>
</dbReference>
<evidence type="ECO:0000313" key="5">
    <source>
        <dbReference type="Proteomes" id="UP000184339"/>
    </source>
</evidence>
<reference evidence="5" key="1">
    <citation type="submission" date="2016-11" db="EMBL/GenBank/DDBJ databases">
        <authorList>
            <person name="Varghese N."/>
            <person name="Submissions S."/>
        </authorList>
    </citation>
    <scope>NUCLEOTIDE SEQUENCE [LARGE SCALE GENOMIC DNA]</scope>
    <source>
        <strain evidence="5">Sac-22</strain>
    </source>
</reference>
<dbReference type="InterPro" id="IPR013325">
    <property type="entry name" value="RNA_pol_sigma_r2"/>
</dbReference>
<dbReference type="AlphaFoldDB" id="A0A1M7R6Q9"/>
<dbReference type="Proteomes" id="UP000184339">
    <property type="component" value="Unassembled WGS sequence"/>
</dbReference>
<feature type="domain" description="RNA polymerase sigma factor 70 region 4 type 2" evidence="3">
    <location>
        <begin position="120"/>
        <end position="172"/>
    </location>
</feature>
<dbReference type="InterPro" id="IPR014284">
    <property type="entry name" value="RNA_pol_sigma-70_dom"/>
</dbReference>
<feature type="domain" description="FecR protein" evidence="2">
    <location>
        <begin position="235"/>
        <end position="330"/>
    </location>
</feature>
<keyword evidence="5" id="KW-1185">Reference proteome</keyword>
<dbReference type="Pfam" id="PF04773">
    <property type="entry name" value="FecR"/>
    <property type="match status" value="1"/>
</dbReference>
<dbReference type="Pfam" id="PF04542">
    <property type="entry name" value="Sigma70_r2"/>
    <property type="match status" value="1"/>
</dbReference>
<dbReference type="InterPro" id="IPR013324">
    <property type="entry name" value="RNA_pol_sigma_r3/r4-like"/>
</dbReference>
<evidence type="ECO:0000259" key="1">
    <source>
        <dbReference type="Pfam" id="PF04542"/>
    </source>
</evidence>
<dbReference type="SUPFAM" id="SSF88659">
    <property type="entry name" value="Sigma3 and sigma4 domains of RNA polymerase sigma factors"/>
    <property type="match status" value="1"/>
</dbReference>
<dbReference type="PANTHER" id="PTHR30273">
    <property type="entry name" value="PERIPLASMIC SIGNAL SENSOR AND SIGMA FACTOR ACTIVATOR FECR-RELATED"/>
    <property type="match status" value="1"/>
</dbReference>
<evidence type="ECO:0000259" key="2">
    <source>
        <dbReference type="Pfam" id="PF04773"/>
    </source>
</evidence>
<evidence type="ECO:0000259" key="3">
    <source>
        <dbReference type="Pfam" id="PF08281"/>
    </source>
</evidence>
<feature type="domain" description="RNA polymerase sigma-70 region 2" evidence="1">
    <location>
        <begin position="24"/>
        <end position="88"/>
    </location>
</feature>
<accession>A0A1M7R6Q9</accession>
<dbReference type="RefSeq" id="WP_084560317.1">
    <property type="nucleotide sequence ID" value="NZ_FRCX01000013.1"/>
</dbReference>
<dbReference type="CDD" id="cd06171">
    <property type="entry name" value="Sigma70_r4"/>
    <property type="match status" value="1"/>
</dbReference>
<dbReference type="NCBIfam" id="TIGR02937">
    <property type="entry name" value="sigma70-ECF"/>
    <property type="match status" value="1"/>
</dbReference>
<dbReference type="Pfam" id="PF08281">
    <property type="entry name" value="Sigma70_r4_2"/>
    <property type="match status" value="1"/>
</dbReference>